<proteinExistence type="inferred from homology"/>
<evidence type="ECO:0000256" key="9">
    <source>
        <dbReference type="SAM" id="SignalP"/>
    </source>
</evidence>
<keyword evidence="5 8" id="KW-1133">Transmembrane helix</keyword>
<dbReference type="SMART" id="SM01190">
    <property type="entry name" value="EMP24_GP25L"/>
    <property type="match status" value="1"/>
</dbReference>
<dbReference type="AlphaFoldDB" id="A0A9Q1MN53"/>
<evidence type="ECO:0000256" key="7">
    <source>
        <dbReference type="RuleBase" id="RU003827"/>
    </source>
</evidence>
<keyword evidence="6 8" id="KW-0472">Membrane</keyword>
<feature type="domain" description="GOLD" evidence="10">
    <location>
        <begin position="34"/>
        <end position="149"/>
    </location>
</feature>
<dbReference type="InterPro" id="IPR009038">
    <property type="entry name" value="GOLD_dom"/>
</dbReference>
<dbReference type="OrthoDB" id="1929172at2759"/>
<dbReference type="GO" id="GO:0016020">
    <property type="term" value="C:membrane"/>
    <property type="evidence" value="ECO:0007669"/>
    <property type="project" value="UniProtKB-SubCell"/>
</dbReference>
<dbReference type="Proteomes" id="UP001152561">
    <property type="component" value="Unassembled WGS sequence"/>
</dbReference>
<feature type="transmembrane region" description="Helical" evidence="8">
    <location>
        <begin position="182"/>
        <end position="202"/>
    </location>
</feature>
<comment type="subcellular location">
    <subcellularLocation>
        <location evidence="1 7">Membrane</location>
        <topology evidence="1 7">Single-pass type I membrane protein</topology>
    </subcellularLocation>
</comment>
<evidence type="ECO:0000256" key="6">
    <source>
        <dbReference type="ARBA" id="ARBA00023136"/>
    </source>
</evidence>
<evidence type="ECO:0000256" key="5">
    <source>
        <dbReference type="ARBA" id="ARBA00022989"/>
    </source>
</evidence>
<accession>A0A9Q1MN53</accession>
<keyword evidence="12" id="KW-1185">Reference proteome</keyword>
<evidence type="ECO:0000313" key="11">
    <source>
        <dbReference type="EMBL" id="KAJ8564674.1"/>
    </source>
</evidence>
<keyword evidence="4 9" id="KW-0732">Signal</keyword>
<evidence type="ECO:0000256" key="4">
    <source>
        <dbReference type="ARBA" id="ARBA00022729"/>
    </source>
</evidence>
<gene>
    <name evidence="11" type="ORF">K7X08_001134</name>
</gene>
<dbReference type="PANTHER" id="PTHR22811">
    <property type="entry name" value="TRANSMEMBRANE EMP24 DOMAIN-CONTAINING PROTEIN"/>
    <property type="match status" value="1"/>
</dbReference>
<evidence type="ECO:0000313" key="12">
    <source>
        <dbReference type="Proteomes" id="UP001152561"/>
    </source>
</evidence>
<reference evidence="12" key="1">
    <citation type="journal article" date="2023" name="Proc. Natl. Acad. Sci. U.S.A.">
        <title>Genomic and structural basis for evolution of tropane alkaloid biosynthesis.</title>
        <authorList>
            <person name="Wanga Y.-J."/>
            <person name="Taina T."/>
            <person name="Yua J.-Y."/>
            <person name="Lia J."/>
            <person name="Xua B."/>
            <person name="Chenc J."/>
            <person name="D'Auriad J.C."/>
            <person name="Huanga J.-P."/>
            <person name="Huanga S.-X."/>
        </authorList>
    </citation>
    <scope>NUCLEOTIDE SEQUENCE [LARGE SCALE GENOMIC DNA]</scope>
    <source>
        <strain evidence="12">cv. KIB-2019</strain>
    </source>
</reference>
<organism evidence="11 12">
    <name type="scientific">Anisodus acutangulus</name>
    <dbReference type="NCBI Taxonomy" id="402998"/>
    <lineage>
        <taxon>Eukaryota</taxon>
        <taxon>Viridiplantae</taxon>
        <taxon>Streptophyta</taxon>
        <taxon>Embryophyta</taxon>
        <taxon>Tracheophyta</taxon>
        <taxon>Spermatophyta</taxon>
        <taxon>Magnoliopsida</taxon>
        <taxon>eudicotyledons</taxon>
        <taxon>Gunneridae</taxon>
        <taxon>Pentapetalae</taxon>
        <taxon>asterids</taxon>
        <taxon>lamiids</taxon>
        <taxon>Solanales</taxon>
        <taxon>Solanaceae</taxon>
        <taxon>Solanoideae</taxon>
        <taxon>Hyoscyameae</taxon>
        <taxon>Anisodus</taxon>
    </lineage>
</organism>
<evidence type="ECO:0000259" key="10">
    <source>
        <dbReference type="PROSITE" id="PS50866"/>
    </source>
</evidence>
<dbReference type="Pfam" id="PF01105">
    <property type="entry name" value="EMP24_GP25L"/>
    <property type="match status" value="1"/>
</dbReference>
<protein>
    <recommendedName>
        <fullName evidence="10">GOLD domain-containing protein</fullName>
    </recommendedName>
</protein>
<dbReference type="InterPro" id="IPR015720">
    <property type="entry name" value="Emp24-like"/>
</dbReference>
<name>A0A9Q1MN53_9SOLA</name>
<evidence type="ECO:0000256" key="2">
    <source>
        <dbReference type="ARBA" id="ARBA00007104"/>
    </source>
</evidence>
<dbReference type="EMBL" id="JAJAGQ010000004">
    <property type="protein sequence ID" value="KAJ8564674.1"/>
    <property type="molecule type" value="Genomic_DNA"/>
</dbReference>
<feature type="chain" id="PRO_5040136555" description="GOLD domain-containing protein" evidence="9">
    <location>
        <begin position="25"/>
        <end position="214"/>
    </location>
</feature>
<evidence type="ECO:0000256" key="1">
    <source>
        <dbReference type="ARBA" id="ARBA00004479"/>
    </source>
</evidence>
<comment type="caution">
    <text evidence="11">The sequence shown here is derived from an EMBL/GenBank/DDBJ whole genome shotgun (WGS) entry which is preliminary data.</text>
</comment>
<sequence>MMIPTNKSLPMFLILMFLWPKVNSVQFEVSSGHTKCIAEDIKSHSMTVGKYHIVNPNQGHPLPDSHKVTVRVTSTHGNTYHYADNVPEGHFAFETAEAGDYMACFYAADHKPPISLTIDLDWKSGVAAKDWTNVAKKGSVDLMELELKKMYEHVQNIHDEMFYLREREEEMQELNRSTNSKMAWMTGLSIFVCLSVAGLQLWHLKTFFEKKKLI</sequence>
<dbReference type="PROSITE" id="PS50866">
    <property type="entry name" value="GOLD"/>
    <property type="match status" value="1"/>
</dbReference>
<keyword evidence="3 7" id="KW-0812">Transmembrane</keyword>
<evidence type="ECO:0000256" key="8">
    <source>
        <dbReference type="SAM" id="Phobius"/>
    </source>
</evidence>
<evidence type="ECO:0000256" key="3">
    <source>
        <dbReference type="ARBA" id="ARBA00022692"/>
    </source>
</evidence>
<comment type="similarity">
    <text evidence="2 7">Belongs to the EMP24/GP25L family.</text>
</comment>
<feature type="signal peptide" evidence="9">
    <location>
        <begin position="1"/>
        <end position="24"/>
    </location>
</feature>